<proteinExistence type="inferred from homology"/>
<dbReference type="RefSeq" id="XP_018640788.1">
    <property type="nucleotide sequence ID" value="XM_018786923.1"/>
</dbReference>
<reference evidence="4" key="2">
    <citation type="submission" date="2016-09" db="EMBL/GenBank/DDBJ databases">
        <authorList>
            <consortium name="Pathogen Informatics"/>
            <person name="Sun Q."/>
            <person name="Inoue M."/>
        </authorList>
    </citation>
    <scope>NUCLEOTIDE SEQUENCE</scope>
</reference>
<dbReference type="Proteomes" id="UP000076004">
    <property type="component" value="Unassembled WGS sequence"/>
</dbReference>
<evidence type="ECO:0000313" key="4">
    <source>
        <dbReference type="EMBL" id="SOV16550.1"/>
    </source>
</evidence>
<comment type="similarity">
    <text evidence="1">Belongs to the PIH1 family.</text>
</comment>
<dbReference type="PANTHER" id="PTHR22997:SF0">
    <property type="entry name" value="PIH1 DOMAIN-CONTAINING PROTEIN 1"/>
    <property type="match status" value="1"/>
</dbReference>
<keyword evidence="6" id="KW-1185">Reference proteome</keyword>
<dbReference type="PANTHER" id="PTHR22997">
    <property type="entry name" value="PIH1 DOMAIN-CONTAINING PROTEIN 1"/>
    <property type="match status" value="1"/>
</dbReference>
<evidence type="ECO:0000256" key="1">
    <source>
        <dbReference type="ARBA" id="ARBA00008511"/>
    </source>
</evidence>
<organism evidence="3 5">
    <name type="scientific">Plasmodium gaboni</name>
    <dbReference type="NCBI Taxonomy" id="647221"/>
    <lineage>
        <taxon>Eukaryota</taxon>
        <taxon>Sar</taxon>
        <taxon>Alveolata</taxon>
        <taxon>Apicomplexa</taxon>
        <taxon>Aconoidasida</taxon>
        <taxon>Haemosporida</taxon>
        <taxon>Plasmodiidae</taxon>
        <taxon>Plasmodium</taxon>
        <taxon>Plasmodium (Laverania)</taxon>
    </lineage>
</organism>
<dbReference type="GO" id="GO:0005737">
    <property type="term" value="C:cytoplasm"/>
    <property type="evidence" value="ECO:0007669"/>
    <property type="project" value="TreeGrafter"/>
</dbReference>
<dbReference type="GeneID" id="29777514"/>
<name>A0A151LH16_9APIC</name>
<sequence>MRDIFSMYFDRDEKYIHFADQNSQAASNRNTNVIRIRPLKGYVIKTYEKNGDKVYINICFSRLIPDFHVKTFPHLQNEEGLRIPISIGEEKKKQDRKERKYGTYDVVLNSRVVFECLRNEKIKTVVAELVLEAVKNKYKLDICTSLFLFPNHKYKGNNPDVHYIKCDQQHNIREVVRDYNAIFPGKDSYAYKLMKHYMEKYKNIVQKNPIKRYGYLKEHPEAEALAKKLIVTKPQWDMWFIPTKILEDMKKGVKRFFIPYIRIFPLKGVINGLDFKCPNNKDDKEKNLVDPHKKRKILKSFFEEYNVELDDEFLKYQDIIKTVCVFQIPLYFFSFLKKKIAFDIDIYNNLLSEIIELWISDECLYIQFKNSPYFQDEKNPPYKSFSIRFPYYYDTSKAIAQFLYEFNLLNIIVPVSKLSSESDVFNDNEEDSDFSDKTFIQPDESSIISIL</sequence>
<dbReference type="AlphaFoldDB" id="A0A151LH16"/>
<dbReference type="InterPro" id="IPR050734">
    <property type="entry name" value="PIH1/Kintoun_subfamily"/>
</dbReference>
<dbReference type="OrthoDB" id="5135119at2759"/>
<evidence type="ECO:0000313" key="3">
    <source>
        <dbReference type="EMBL" id="KYN98149.1"/>
    </source>
</evidence>
<protein>
    <submittedName>
        <fullName evidence="4">PIH1 domain-containing protein, putative</fullName>
    </submittedName>
    <submittedName>
        <fullName evidence="3">Putative PIH1 domain-containing protein</fullName>
    </submittedName>
</protein>
<evidence type="ECO:0000259" key="2">
    <source>
        <dbReference type="Pfam" id="PF08190"/>
    </source>
</evidence>
<gene>
    <name evidence="4" type="ORF">PGABG01_1233800</name>
    <name evidence="3" type="ORF">PGSY75_1235000</name>
</gene>
<dbReference type="VEuPathDB" id="PlasmoDB:PGSY75_1235000"/>
<dbReference type="VEuPathDB" id="PlasmoDB:PGABG01_1233800"/>
<accession>A0A151LH16</accession>
<evidence type="ECO:0000313" key="5">
    <source>
        <dbReference type="Proteomes" id="UP000076004"/>
    </source>
</evidence>
<dbReference type="Proteomes" id="UP000831156">
    <property type="component" value="Chromosome 12"/>
</dbReference>
<dbReference type="KEGG" id="pgab:PGSY75_1235000"/>
<evidence type="ECO:0000313" key="6">
    <source>
        <dbReference type="Proteomes" id="UP000831156"/>
    </source>
</evidence>
<feature type="domain" description="PIH1 N-terminal" evidence="2">
    <location>
        <begin position="23"/>
        <end position="170"/>
    </location>
</feature>
<dbReference type="EMBL" id="LVLB01000013">
    <property type="protein sequence ID" value="KYN98149.1"/>
    <property type="molecule type" value="Genomic_DNA"/>
</dbReference>
<dbReference type="Pfam" id="PF08190">
    <property type="entry name" value="PIH1"/>
    <property type="match status" value="1"/>
</dbReference>
<reference evidence="3 5" key="1">
    <citation type="journal article" date="2016" name="Nat. Commun.">
        <title>Genomes of cryptic chimpanzee Plasmodium species reveal key evolutionary events leading to human malaria.</title>
        <authorList>
            <person name="Sundararaman S.A."/>
            <person name="Plenderleith L.J."/>
            <person name="Liu W."/>
            <person name="Loy D.E."/>
            <person name="Learn G.H."/>
            <person name="Li Y."/>
            <person name="Shaw K.S."/>
            <person name="Ayouba A."/>
            <person name="Peeters M."/>
            <person name="Speede S."/>
            <person name="Shaw G.M."/>
            <person name="Bushman F.D."/>
            <person name="Brisson D."/>
            <person name="Rayner J.C."/>
            <person name="Sharp P.M."/>
            <person name="Hahn B.H."/>
        </authorList>
    </citation>
    <scope>NUCLEOTIDE SEQUENCE [LARGE SCALE GENOMIC DNA]</scope>
    <source>
        <strain evidence="3 5">SY75</strain>
    </source>
</reference>
<dbReference type="EMBL" id="LT969435">
    <property type="protein sequence ID" value="SOV16550.1"/>
    <property type="molecule type" value="Genomic_DNA"/>
</dbReference>
<dbReference type="InterPro" id="IPR012981">
    <property type="entry name" value="PIH1_N"/>
</dbReference>